<name>A0A6N7XFU3_9ACTN</name>
<dbReference type="RefSeq" id="WP_154435806.1">
    <property type="nucleotide sequence ID" value="NZ_VUNC01000007.1"/>
</dbReference>
<dbReference type="InterPro" id="IPR010181">
    <property type="entry name" value="CGCAxxGCC_motif"/>
</dbReference>
<evidence type="ECO:0000313" key="1">
    <source>
        <dbReference type="EMBL" id="MST73163.1"/>
    </source>
</evidence>
<proteinExistence type="predicted"/>
<accession>A0A6N7XFU3</accession>
<dbReference type="EMBL" id="VUNC01000007">
    <property type="protein sequence ID" value="MST73163.1"/>
    <property type="molecule type" value="Genomic_DNA"/>
</dbReference>
<sequence length="140" mass="14520">MGAAEEMAARATERHERGYNCAQAVACAFAERLGVDEETLFRATEGLGLGMGGMQGTCGAASGACVVAGLANSTGNLERPNSKASTYAISRRIVDRFCREAGAVRCADLKGVGAGKVLCPCPRCVELAATIAQEEVFDAR</sequence>
<protein>
    <submittedName>
        <fullName evidence="1">C_GCAxxG_C_C family protein</fullName>
    </submittedName>
</protein>
<comment type="caution">
    <text evidence="1">The sequence shown here is derived from an EMBL/GenBank/DDBJ whole genome shotgun (WGS) entry which is preliminary data.</text>
</comment>
<dbReference type="Pfam" id="PF09719">
    <property type="entry name" value="C_GCAxxG_C_C"/>
    <property type="match status" value="1"/>
</dbReference>
<dbReference type="AlphaFoldDB" id="A0A6N7XFU3"/>
<organism evidence="1 2">
    <name type="scientific">Olsenella porci</name>
    <dbReference type="NCBI Taxonomy" id="2652279"/>
    <lineage>
        <taxon>Bacteria</taxon>
        <taxon>Bacillati</taxon>
        <taxon>Actinomycetota</taxon>
        <taxon>Coriobacteriia</taxon>
        <taxon>Coriobacteriales</taxon>
        <taxon>Atopobiaceae</taxon>
        <taxon>Olsenella</taxon>
    </lineage>
</organism>
<gene>
    <name evidence="1" type="ORF">FYJ68_08605</name>
</gene>
<keyword evidence="2" id="KW-1185">Reference proteome</keyword>
<reference evidence="1 2" key="1">
    <citation type="submission" date="2019-08" db="EMBL/GenBank/DDBJ databases">
        <title>In-depth cultivation of the pig gut microbiome towards novel bacterial diversity and tailored functional studies.</title>
        <authorList>
            <person name="Wylensek D."/>
            <person name="Hitch T.C.A."/>
            <person name="Clavel T."/>
        </authorList>
    </citation>
    <scope>NUCLEOTIDE SEQUENCE [LARGE SCALE GENOMIC DNA]</scope>
    <source>
        <strain evidence="1 2">CA-Schmier-601-WT-1</strain>
    </source>
</reference>
<dbReference type="Proteomes" id="UP000469325">
    <property type="component" value="Unassembled WGS sequence"/>
</dbReference>
<evidence type="ECO:0000313" key="2">
    <source>
        <dbReference type="Proteomes" id="UP000469325"/>
    </source>
</evidence>
<dbReference type="NCBIfam" id="TIGR01909">
    <property type="entry name" value="C_GCAxxG_C_C"/>
    <property type="match status" value="1"/>
</dbReference>